<dbReference type="AlphaFoldDB" id="A0AAD7ZM32"/>
<keyword evidence="5" id="KW-1185">Reference proteome</keyword>
<protein>
    <submittedName>
        <fullName evidence="4">Uncharacterized protein</fullName>
    </submittedName>
</protein>
<dbReference type="EMBL" id="JASPKZ010007658">
    <property type="protein sequence ID" value="KAJ9583160.1"/>
    <property type="molecule type" value="Genomic_DNA"/>
</dbReference>
<evidence type="ECO:0000256" key="2">
    <source>
        <dbReference type="ARBA" id="ARBA00023043"/>
    </source>
</evidence>
<feature type="compositionally biased region" description="Low complexity" evidence="3">
    <location>
        <begin position="36"/>
        <end position="49"/>
    </location>
</feature>
<proteinExistence type="predicted"/>
<sequence>MAENCELKLKMQNVAQGSSSDIQKPEKVNVQHDIAKSSTPISSNSSPTKSETETFSELQPRFMTDSLESDEEDVSEVSMNFAERHLIKMNQGELDEDTRFETSKFLLSPEDTEHSVDPETQARLEALLEAAGIGKLSTGDGKHLADPEVLRRLTSSVSCALDEAAAALTRMRSENPRPQAENKSLVEACSDGDVGTVKKLLTEGRSVHETTEEGELAVFSLFSRLLRTSSSIACNACQC</sequence>
<dbReference type="GO" id="GO:0005737">
    <property type="term" value="C:cytoplasm"/>
    <property type="evidence" value="ECO:0007669"/>
    <property type="project" value="TreeGrafter"/>
</dbReference>
<dbReference type="Proteomes" id="UP001233999">
    <property type="component" value="Unassembled WGS sequence"/>
</dbReference>
<reference evidence="4" key="1">
    <citation type="journal article" date="2023" name="IScience">
        <title>Live-bearing cockroach genome reveals convergent evolutionary mechanisms linked to viviparity in insects and beyond.</title>
        <authorList>
            <person name="Fouks B."/>
            <person name="Harrison M.C."/>
            <person name="Mikhailova A.A."/>
            <person name="Marchal E."/>
            <person name="English S."/>
            <person name="Carruthers M."/>
            <person name="Jennings E.C."/>
            <person name="Chiamaka E.L."/>
            <person name="Frigard R.A."/>
            <person name="Pippel M."/>
            <person name="Attardo G.M."/>
            <person name="Benoit J.B."/>
            <person name="Bornberg-Bauer E."/>
            <person name="Tobe S.S."/>
        </authorList>
    </citation>
    <scope>NUCLEOTIDE SEQUENCE</scope>
    <source>
        <strain evidence="4">Stay&amp;Tobe</strain>
    </source>
</reference>
<dbReference type="PANTHER" id="PTHR23206:SF8">
    <property type="entry name" value="ANKYRIN REPEAT AND KH DOMAIN-CONTAINING 1"/>
    <property type="match status" value="1"/>
</dbReference>
<dbReference type="GO" id="GO:0045087">
    <property type="term" value="P:innate immune response"/>
    <property type="evidence" value="ECO:0007669"/>
    <property type="project" value="TreeGrafter"/>
</dbReference>
<dbReference type="InterPro" id="IPR051631">
    <property type="entry name" value="Ankyrin-KH/SAM_domain"/>
</dbReference>
<dbReference type="PANTHER" id="PTHR23206">
    <property type="entry name" value="MASK PROTEIN"/>
    <property type="match status" value="1"/>
</dbReference>
<comment type="caution">
    <text evidence="4">The sequence shown here is derived from an EMBL/GenBank/DDBJ whole genome shotgun (WGS) entry which is preliminary data.</text>
</comment>
<organism evidence="4 5">
    <name type="scientific">Diploptera punctata</name>
    <name type="common">Pacific beetle cockroach</name>
    <dbReference type="NCBI Taxonomy" id="6984"/>
    <lineage>
        <taxon>Eukaryota</taxon>
        <taxon>Metazoa</taxon>
        <taxon>Ecdysozoa</taxon>
        <taxon>Arthropoda</taxon>
        <taxon>Hexapoda</taxon>
        <taxon>Insecta</taxon>
        <taxon>Pterygota</taxon>
        <taxon>Neoptera</taxon>
        <taxon>Polyneoptera</taxon>
        <taxon>Dictyoptera</taxon>
        <taxon>Blattodea</taxon>
        <taxon>Blaberoidea</taxon>
        <taxon>Blaberidae</taxon>
        <taxon>Diplopterinae</taxon>
        <taxon>Diploptera</taxon>
    </lineage>
</organism>
<accession>A0AAD7ZM32</accession>
<reference evidence="4" key="2">
    <citation type="submission" date="2023-05" db="EMBL/GenBank/DDBJ databases">
        <authorList>
            <person name="Fouks B."/>
        </authorList>
    </citation>
    <scope>NUCLEOTIDE SEQUENCE</scope>
    <source>
        <strain evidence="4">Stay&amp;Tobe</strain>
        <tissue evidence="4">Testes</tissue>
    </source>
</reference>
<evidence type="ECO:0000256" key="1">
    <source>
        <dbReference type="ARBA" id="ARBA00022737"/>
    </source>
</evidence>
<name>A0AAD7ZM32_DIPPU</name>
<feature type="compositionally biased region" description="Basic and acidic residues" evidence="3">
    <location>
        <begin position="23"/>
        <end position="35"/>
    </location>
</feature>
<evidence type="ECO:0000313" key="4">
    <source>
        <dbReference type="EMBL" id="KAJ9583160.1"/>
    </source>
</evidence>
<feature type="region of interest" description="Disordered" evidence="3">
    <location>
        <begin position="14"/>
        <end position="61"/>
    </location>
</feature>
<gene>
    <name evidence="4" type="ORF">L9F63_022501</name>
</gene>
<evidence type="ECO:0000256" key="3">
    <source>
        <dbReference type="SAM" id="MobiDB-lite"/>
    </source>
</evidence>
<keyword evidence="2" id="KW-0040">ANK repeat</keyword>
<feature type="non-terminal residue" evidence="4">
    <location>
        <position position="239"/>
    </location>
</feature>
<evidence type="ECO:0000313" key="5">
    <source>
        <dbReference type="Proteomes" id="UP001233999"/>
    </source>
</evidence>
<keyword evidence="1" id="KW-0677">Repeat</keyword>